<keyword evidence="2" id="KW-1133">Transmembrane helix</keyword>
<organism evidence="3 4">
    <name type="scientific">Pseudidiomarina planktonica</name>
    <dbReference type="NCBI Taxonomy" id="1323738"/>
    <lineage>
        <taxon>Bacteria</taxon>
        <taxon>Pseudomonadati</taxon>
        <taxon>Pseudomonadota</taxon>
        <taxon>Gammaproteobacteria</taxon>
        <taxon>Alteromonadales</taxon>
        <taxon>Idiomarinaceae</taxon>
        <taxon>Pseudidiomarina</taxon>
    </lineage>
</organism>
<dbReference type="OrthoDB" id="7056878at2"/>
<reference evidence="4" key="1">
    <citation type="submission" date="2017-04" db="EMBL/GenBank/DDBJ databases">
        <authorList>
            <person name="Varghese N."/>
            <person name="Submissions S."/>
        </authorList>
    </citation>
    <scope>NUCLEOTIDE SEQUENCE [LARGE SCALE GENOMIC DNA]</scope>
</reference>
<dbReference type="InterPro" id="IPR046703">
    <property type="entry name" value="DUF6776"/>
</dbReference>
<evidence type="ECO:0000256" key="1">
    <source>
        <dbReference type="SAM" id="Coils"/>
    </source>
</evidence>
<dbReference type="AlphaFoldDB" id="A0A1Y6FZ19"/>
<name>A0A1Y6FZ19_9GAMM</name>
<dbReference type="RefSeq" id="WP_086435223.1">
    <property type="nucleotide sequence ID" value="NZ_FXWH01000003.1"/>
</dbReference>
<evidence type="ECO:0000313" key="3">
    <source>
        <dbReference type="EMBL" id="SMQ80308.1"/>
    </source>
</evidence>
<keyword evidence="2" id="KW-0472">Membrane</keyword>
<feature type="transmembrane region" description="Helical" evidence="2">
    <location>
        <begin position="20"/>
        <end position="38"/>
    </location>
</feature>
<keyword evidence="2" id="KW-0812">Transmembrane</keyword>
<evidence type="ECO:0000256" key="2">
    <source>
        <dbReference type="SAM" id="Phobius"/>
    </source>
</evidence>
<feature type="coiled-coil region" evidence="1">
    <location>
        <begin position="49"/>
        <end position="104"/>
    </location>
</feature>
<gene>
    <name evidence="3" type="ORF">SAMN06297229_2079</name>
</gene>
<dbReference type="Pfam" id="PF20567">
    <property type="entry name" value="DUF6776"/>
    <property type="match status" value="1"/>
</dbReference>
<proteinExistence type="predicted"/>
<dbReference type="Proteomes" id="UP000194450">
    <property type="component" value="Unassembled WGS sequence"/>
</dbReference>
<keyword evidence="4" id="KW-1185">Reference proteome</keyword>
<keyword evidence="1" id="KW-0175">Coiled coil</keyword>
<accession>A0A1Y6FZ19</accession>
<sequence>MKEKLNIVYWQQRWGKLPVTAVIVAFLLALVWIGYGLGNWRVHYLEDQADHHQQRIDTLYNEIERLEYQQHILRVELDIEKAANTSLQQEMAMAQDENFALRRDITFYQKIMAPELEAEGVIIESLELKPNFTPGHFHFSLALVQLERQRNAVNGEVSITLNGRLNGAQQSYNLLDLAHMPDNERSFSMRYFTVLAGDFMVPEGFVPERIDVRVQLSRGNQRILENSFFWSRLLQRRQGSELEQLGLDDNT</sequence>
<dbReference type="EMBL" id="FXWH01000003">
    <property type="protein sequence ID" value="SMQ80308.1"/>
    <property type="molecule type" value="Genomic_DNA"/>
</dbReference>
<evidence type="ECO:0000313" key="4">
    <source>
        <dbReference type="Proteomes" id="UP000194450"/>
    </source>
</evidence>
<protein>
    <submittedName>
        <fullName evidence="3">Uncharacterized protein</fullName>
    </submittedName>
</protein>